<feature type="signal peptide" evidence="1">
    <location>
        <begin position="1"/>
        <end position="25"/>
    </location>
</feature>
<dbReference type="Proteomes" id="UP000245081">
    <property type="component" value="Unassembled WGS sequence"/>
</dbReference>
<organism evidence="3 4">
    <name type="scientific">Novimethylophilus kurashikiensis</name>
    <dbReference type="NCBI Taxonomy" id="1825523"/>
    <lineage>
        <taxon>Bacteria</taxon>
        <taxon>Pseudomonadati</taxon>
        <taxon>Pseudomonadota</taxon>
        <taxon>Betaproteobacteria</taxon>
        <taxon>Nitrosomonadales</taxon>
        <taxon>Methylophilaceae</taxon>
        <taxon>Novimethylophilus</taxon>
    </lineage>
</organism>
<comment type="caution">
    <text evidence="3">The sequence shown here is derived from an EMBL/GenBank/DDBJ whole genome shotgun (WGS) entry which is preliminary data.</text>
</comment>
<sequence>MKTTRTALALIGLALILPASPSVYADPPPWAPAHGWRKKHDPYYTGYSGKRWDDDYGIVEGTCDRDKIGAVLGGVVGGAIGSTVGKGDGRTVAIIIGSVLGAVVGHQIGEQMDKADRACIGHALELASDRNSVVWDNPNSGLSYRVTPVRGLDIDGRKCREYDLAIRGDGVNEKRREKACQVSEGTWKPM</sequence>
<dbReference type="EMBL" id="BDOQ01000002">
    <property type="protein sequence ID" value="GBG12877.1"/>
    <property type="molecule type" value="Genomic_DNA"/>
</dbReference>
<dbReference type="Pfam" id="PF05433">
    <property type="entry name" value="Rick_17kDa_Anti"/>
    <property type="match status" value="1"/>
</dbReference>
<proteinExistence type="predicted"/>
<keyword evidence="4" id="KW-1185">Reference proteome</keyword>
<dbReference type="GO" id="GO:0019867">
    <property type="term" value="C:outer membrane"/>
    <property type="evidence" value="ECO:0007669"/>
    <property type="project" value="InterPro"/>
</dbReference>
<keyword evidence="1" id="KW-0732">Signal</keyword>
<gene>
    <name evidence="3" type="ORF">NMK_0412</name>
</gene>
<evidence type="ECO:0000313" key="3">
    <source>
        <dbReference type="EMBL" id="GBG12877.1"/>
    </source>
</evidence>
<evidence type="ECO:0000256" key="1">
    <source>
        <dbReference type="SAM" id="SignalP"/>
    </source>
</evidence>
<dbReference type="InterPro" id="IPR008816">
    <property type="entry name" value="Gly_zipper_2TM_dom"/>
</dbReference>
<dbReference type="AlphaFoldDB" id="A0A2R5F2T1"/>
<name>A0A2R5F2T1_9PROT</name>
<protein>
    <submittedName>
        <fullName evidence="3">Type I secretion protein ATPase</fullName>
    </submittedName>
</protein>
<evidence type="ECO:0000313" key="4">
    <source>
        <dbReference type="Proteomes" id="UP000245081"/>
    </source>
</evidence>
<dbReference type="OrthoDB" id="5296356at2"/>
<feature type="chain" id="PRO_5015305072" evidence="1">
    <location>
        <begin position="26"/>
        <end position="190"/>
    </location>
</feature>
<evidence type="ECO:0000259" key="2">
    <source>
        <dbReference type="Pfam" id="PF05433"/>
    </source>
</evidence>
<dbReference type="RefSeq" id="WP_109014099.1">
    <property type="nucleotide sequence ID" value="NZ_BDOQ01000002.1"/>
</dbReference>
<feature type="domain" description="Glycine zipper 2TM" evidence="2">
    <location>
        <begin position="68"/>
        <end position="109"/>
    </location>
</feature>
<accession>A0A2R5F2T1</accession>
<reference evidence="3 4" key="1">
    <citation type="journal article" date="2018" name="Environ. Microbiol.">
        <title>Isolation and genomic characterization of Novimethylophilus kurashikiensis gen. nov. sp. nov., a new lanthanide-dependent methylotrophic species of Methylophilaceae.</title>
        <authorList>
            <person name="Lv H."/>
            <person name="Sahin N."/>
            <person name="Tani A."/>
        </authorList>
    </citation>
    <scope>NUCLEOTIDE SEQUENCE [LARGE SCALE GENOMIC DNA]</scope>
    <source>
        <strain evidence="3 4">La2-4</strain>
    </source>
</reference>